<keyword evidence="3" id="KW-0378">Hydrolase</keyword>
<dbReference type="GO" id="GO:0016810">
    <property type="term" value="F:hydrolase activity, acting on carbon-nitrogen (but not peptide) bonds"/>
    <property type="evidence" value="ECO:0007669"/>
    <property type="project" value="InterPro"/>
</dbReference>
<sequence>MATSFALTNATVVTADAAGTVHRDWTIAVDAAGTISHAGPSTSIGLAPGLARIDAGGRFVLPGLINAHAHLFADGTLLPPFYTKPATVDLVARFLRSFAGRLVLRRRTRANLATQLRSGVTTLRSVGDVAYEVVEARTEIEAGRLVGPRVLASGPLMAITGGHGAPTIALICDTPAQARANTRSSRRAGVTAIKIAATAGVSDAKEVGYAGRPEMPEESMRVICQEAHEAGVLVAAHAQSADGVAAALRAGVDTIEHGSAMNEEIIGLFLDNPASLRGSSALIPTMQAALPLTKLPIEDTGADPVVRANAELIVEEMLTGIRTAMEHGIRMGVGTDSAVSFVTHSNFWRTVSVGRTPRSTGSRRSTLCWTASSRPGRRRDPRRPCATALSAWPRRSATTSCPGPSPR</sequence>
<evidence type="ECO:0000313" key="3">
    <source>
        <dbReference type="EMBL" id="QNP56565.1"/>
    </source>
</evidence>
<name>A0A7H0H7P9_9ACTN</name>
<dbReference type="InterPro" id="IPR006680">
    <property type="entry name" value="Amidohydro-rel"/>
</dbReference>
<dbReference type="AlphaFoldDB" id="A0A7H0H7P9"/>
<feature type="compositionally biased region" description="Low complexity" evidence="1">
    <location>
        <begin position="354"/>
        <end position="366"/>
    </location>
</feature>
<dbReference type="Gene3D" id="3.40.50.10910">
    <property type="entry name" value="Amidohydrolase"/>
    <property type="match status" value="1"/>
</dbReference>
<reference evidence="3 4" key="1">
    <citation type="submission" date="2020-08" db="EMBL/GenBank/DDBJ databases">
        <title>Genome sequence of Tessaracoccus defluvii JCM 17540T.</title>
        <authorList>
            <person name="Hyun D.-W."/>
            <person name="Bae J.-W."/>
        </authorList>
    </citation>
    <scope>NUCLEOTIDE SEQUENCE [LARGE SCALE GENOMIC DNA]</scope>
    <source>
        <strain evidence="3 4">JCM 17540</strain>
    </source>
</reference>
<dbReference type="SUPFAM" id="SSF51556">
    <property type="entry name" value="Metallo-dependent hydrolases"/>
    <property type="match status" value="1"/>
</dbReference>
<proteinExistence type="predicted"/>
<evidence type="ECO:0000313" key="4">
    <source>
        <dbReference type="Proteomes" id="UP000516117"/>
    </source>
</evidence>
<dbReference type="InterPro" id="IPR051781">
    <property type="entry name" value="Metallo-dep_Hydrolase"/>
</dbReference>
<organism evidence="3 4">
    <name type="scientific">Tessaracoccus defluvii</name>
    <dbReference type="NCBI Taxonomy" id="1285901"/>
    <lineage>
        <taxon>Bacteria</taxon>
        <taxon>Bacillati</taxon>
        <taxon>Actinomycetota</taxon>
        <taxon>Actinomycetes</taxon>
        <taxon>Propionibacteriales</taxon>
        <taxon>Propionibacteriaceae</taxon>
        <taxon>Tessaracoccus</taxon>
    </lineage>
</organism>
<feature type="domain" description="Amidohydrolase-related" evidence="2">
    <location>
        <begin position="59"/>
        <end position="349"/>
    </location>
</feature>
<feature type="compositionally biased region" description="Polar residues" evidence="1">
    <location>
        <begin position="396"/>
        <end position="407"/>
    </location>
</feature>
<evidence type="ECO:0000256" key="1">
    <source>
        <dbReference type="SAM" id="MobiDB-lite"/>
    </source>
</evidence>
<dbReference type="Proteomes" id="UP000516117">
    <property type="component" value="Chromosome"/>
</dbReference>
<dbReference type="PANTHER" id="PTHR43135:SF3">
    <property type="entry name" value="ALPHA-D-RIBOSE 1-METHYLPHOSPHONATE 5-TRIPHOSPHATE DIPHOSPHATASE"/>
    <property type="match status" value="1"/>
</dbReference>
<dbReference type="Pfam" id="PF01979">
    <property type="entry name" value="Amidohydro_1"/>
    <property type="match status" value="1"/>
</dbReference>
<keyword evidence="4" id="KW-1185">Reference proteome</keyword>
<dbReference type="Gene3D" id="1.20.58.520">
    <property type="entry name" value="Amidohydrolase"/>
    <property type="match status" value="1"/>
</dbReference>
<dbReference type="InterPro" id="IPR032466">
    <property type="entry name" value="Metal_Hydrolase"/>
</dbReference>
<dbReference type="PANTHER" id="PTHR43135">
    <property type="entry name" value="ALPHA-D-RIBOSE 1-METHYLPHOSPHONATE 5-TRIPHOSPHATE DIPHOSPHATASE"/>
    <property type="match status" value="1"/>
</dbReference>
<feature type="region of interest" description="Disordered" evidence="1">
    <location>
        <begin position="354"/>
        <end position="407"/>
    </location>
</feature>
<gene>
    <name evidence="3" type="ORF">H9L22_03865</name>
</gene>
<dbReference type="RefSeq" id="WP_187721665.1">
    <property type="nucleotide sequence ID" value="NZ_BAABBL010000002.1"/>
</dbReference>
<evidence type="ECO:0000259" key="2">
    <source>
        <dbReference type="Pfam" id="PF01979"/>
    </source>
</evidence>
<protein>
    <submittedName>
        <fullName evidence="3">Amidohydrolase family protein</fullName>
    </submittedName>
</protein>
<dbReference type="KEGG" id="tdf:H9L22_03865"/>
<dbReference type="Gene3D" id="2.30.40.10">
    <property type="entry name" value="Urease, subunit C, domain 1"/>
    <property type="match status" value="1"/>
</dbReference>
<dbReference type="SUPFAM" id="SSF51338">
    <property type="entry name" value="Composite domain of metallo-dependent hydrolases"/>
    <property type="match status" value="1"/>
</dbReference>
<accession>A0A7H0H7P9</accession>
<dbReference type="EMBL" id="CP060789">
    <property type="protein sequence ID" value="QNP56565.1"/>
    <property type="molecule type" value="Genomic_DNA"/>
</dbReference>
<dbReference type="InterPro" id="IPR011059">
    <property type="entry name" value="Metal-dep_hydrolase_composite"/>
</dbReference>